<gene>
    <name evidence="13" type="ORF">TRIADDRAFT_63563</name>
</gene>
<comment type="similarity">
    <text evidence="8">Belongs to the DEAD box helicase family.</text>
</comment>
<dbReference type="KEGG" id="tad:TRIADDRAFT_63563"/>
<evidence type="ECO:0000256" key="1">
    <source>
        <dbReference type="ARBA" id="ARBA00012552"/>
    </source>
</evidence>
<evidence type="ECO:0000256" key="3">
    <source>
        <dbReference type="ARBA" id="ARBA00022801"/>
    </source>
</evidence>
<evidence type="ECO:0000313" key="13">
    <source>
        <dbReference type="EMBL" id="EDV29773.1"/>
    </source>
</evidence>
<dbReference type="OrthoDB" id="196131at2759"/>
<keyword evidence="3 8" id="KW-0378">Hydrolase</keyword>
<feature type="region of interest" description="Disordered" evidence="9">
    <location>
        <begin position="532"/>
        <end position="552"/>
    </location>
</feature>
<dbReference type="GO" id="GO:0016787">
    <property type="term" value="F:hydrolase activity"/>
    <property type="evidence" value="ECO:0007669"/>
    <property type="project" value="UniProtKB-KW"/>
</dbReference>
<dbReference type="STRING" id="10228.B3RIS6"/>
<dbReference type="GO" id="GO:0005634">
    <property type="term" value="C:nucleus"/>
    <property type="evidence" value="ECO:0000318"/>
    <property type="project" value="GO_Central"/>
</dbReference>
<dbReference type="GO" id="GO:0003724">
    <property type="term" value="F:RNA helicase activity"/>
    <property type="evidence" value="ECO:0000318"/>
    <property type="project" value="GO_Central"/>
</dbReference>
<organism evidence="13 14">
    <name type="scientific">Trichoplax adhaerens</name>
    <name type="common">Trichoplax reptans</name>
    <dbReference type="NCBI Taxonomy" id="10228"/>
    <lineage>
        <taxon>Eukaryota</taxon>
        <taxon>Metazoa</taxon>
        <taxon>Placozoa</taxon>
        <taxon>Uniplacotomia</taxon>
        <taxon>Trichoplacea</taxon>
        <taxon>Trichoplacidae</taxon>
        <taxon>Trichoplax</taxon>
    </lineage>
</organism>
<dbReference type="SMART" id="SM00490">
    <property type="entry name" value="HELICc"/>
    <property type="match status" value="1"/>
</dbReference>
<evidence type="ECO:0000259" key="10">
    <source>
        <dbReference type="PROSITE" id="PS51192"/>
    </source>
</evidence>
<feature type="compositionally biased region" description="Polar residues" evidence="9">
    <location>
        <begin position="14"/>
        <end position="32"/>
    </location>
</feature>
<dbReference type="GO" id="GO:0003729">
    <property type="term" value="F:mRNA binding"/>
    <property type="evidence" value="ECO:0000318"/>
    <property type="project" value="GO_Central"/>
</dbReference>
<keyword evidence="4 8" id="KW-0347">Helicase</keyword>
<dbReference type="PhylomeDB" id="B3RIS6"/>
<feature type="domain" description="DEAD-box RNA helicase Q" evidence="12">
    <location>
        <begin position="79"/>
        <end position="107"/>
    </location>
</feature>
<dbReference type="PROSITE" id="PS51195">
    <property type="entry name" value="Q_MOTIF"/>
    <property type="match status" value="1"/>
</dbReference>
<dbReference type="AlphaFoldDB" id="B3RIS6"/>
<dbReference type="RefSeq" id="XP_002108975.1">
    <property type="nucleotide sequence ID" value="XM_002108939.1"/>
</dbReference>
<evidence type="ECO:0000256" key="7">
    <source>
        <dbReference type="PROSITE-ProRule" id="PRU00552"/>
    </source>
</evidence>
<dbReference type="InParanoid" id="B3RIS6"/>
<dbReference type="SUPFAM" id="SSF52540">
    <property type="entry name" value="P-loop containing nucleoside triphosphate hydrolases"/>
    <property type="match status" value="1"/>
</dbReference>
<dbReference type="GO" id="GO:0005524">
    <property type="term" value="F:ATP binding"/>
    <property type="evidence" value="ECO:0007669"/>
    <property type="project" value="UniProtKB-KW"/>
</dbReference>
<evidence type="ECO:0000259" key="11">
    <source>
        <dbReference type="PROSITE" id="PS51194"/>
    </source>
</evidence>
<dbReference type="EMBL" id="DS985241">
    <property type="protein sequence ID" value="EDV29773.1"/>
    <property type="molecule type" value="Genomic_DNA"/>
</dbReference>
<dbReference type="PROSITE" id="PS00039">
    <property type="entry name" value="DEAD_ATP_HELICASE"/>
    <property type="match status" value="1"/>
</dbReference>
<keyword evidence="14" id="KW-1185">Reference proteome</keyword>
<feature type="domain" description="Helicase C-terminal" evidence="11">
    <location>
        <begin position="297"/>
        <end position="460"/>
    </location>
</feature>
<protein>
    <recommendedName>
        <fullName evidence="1">RNA helicase</fullName>
        <ecNumber evidence="1">3.6.4.13</ecNumber>
    </recommendedName>
</protein>
<dbReference type="CDD" id="cd18787">
    <property type="entry name" value="SF2_C_DEAD"/>
    <property type="match status" value="1"/>
</dbReference>
<sequence length="654" mass="73317">MDASRSRWDENRSKSNYYQGVSRDNSVSSREWNGNNAVSNMNFYTEQNTVTNRTEEEVSRYRDDNKIIVFGRNIPKPVLSFSEASFPDYVMSEINNQGFKLPTPIQAQSWPVGLSGRDVVGIAQTGSGKTLAYVLPSIIHIKNQPPLRHGDGPIALILCPTRELAQQVHSVSTTFGRLARINCACIYGGSPKGPQLRELSRGVEICVATPGRLLDFLESRRTNLNRCSYLVLDEADRMLDMGFEPQIKQIIGSIKCPRQTVMWSATWPKEIRTLAREFLRDYVQINIGSSDLTTNHNIKQIVEVCREEEKEDKLCKLLSDILRQDEKKTIVFVETKKKSDYLSRRLVRSGWPVLCIHGDKCQSERDRVLSEFRSGRIPVLIATDVAARGLDISDVKLVINYDFPNNSEDYVHRIGRTARSGKTGTAYTFFTASNIRQSPNLIALLREANQPINPDLIQLGDAARAEMAQKHRGKMRGRDRFYNRDRNASNRYPYAKSKLSGSYNSYGMNNSHGGFSANYKATSNFSSNSFSKHNRPSDFHDKSMSSSKFTSHTPAQTAIVATQQTTNTTNTSGWNYPANTNMSYTPSSGSSVASSNKYYPNSSAQTVSSAVNFNVGNSMYGVSQPQVNYQSQYPYMVANSSIYQAQTAPSSNQQ</sequence>
<accession>B3RIS6</accession>
<comment type="catalytic activity">
    <reaction evidence="6">
        <text>ATP + H2O = ADP + phosphate + H(+)</text>
        <dbReference type="Rhea" id="RHEA:13065"/>
        <dbReference type="ChEBI" id="CHEBI:15377"/>
        <dbReference type="ChEBI" id="CHEBI:15378"/>
        <dbReference type="ChEBI" id="CHEBI:30616"/>
        <dbReference type="ChEBI" id="CHEBI:43474"/>
        <dbReference type="ChEBI" id="CHEBI:456216"/>
        <dbReference type="EC" id="3.6.4.13"/>
    </reaction>
</comment>
<dbReference type="Gene3D" id="3.40.50.300">
    <property type="entry name" value="P-loop containing nucleotide triphosphate hydrolases"/>
    <property type="match status" value="2"/>
</dbReference>
<evidence type="ECO:0000256" key="2">
    <source>
        <dbReference type="ARBA" id="ARBA00022741"/>
    </source>
</evidence>
<name>B3RIS6_TRIAD</name>
<feature type="short sequence motif" description="Q motif" evidence="7">
    <location>
        <begin position="79"/>
        <end position="107"/>
    </location>
</feature>
<dbReference type="InterPro" id="IPR014001">
    <property type="entry name" value="Helicase_ATP-bd"/>
</dbReference>
<reference evidence="13 14" key="1">
    <citation type="journal article" date="2008" name="Nature">
        <title>The Trichoplax genome and the nature of placozoans.</title>
        <authorList>
            <person name="Srivastava M."/>
            <person name="Begovic E."/>
            <person name="Chapman J."/>
            <person name="Putnam N.H."/>
            <person name="Hellsten U."/>
            <person name="Kawashima T."/>
            <person name="Kuo A."/>
            <person name="Mitros T."/>
            <person name="Salamov A."/>
            <person name="Carpenter M.L."/>
            <person name="Signorovitch A.Y."/>
            <person name="Moreno M.A."/>
            <person name="Kamm K."/>
            <person name="Grimwood J."/>
            <person name="Schmutz J."/>
            <person name="Shapiro H."/>
            <person name="Grigoriev I.V."/>
            <person name="Buss L.W."/>
            <person name="Schierwater B."/>
            <person name="Dellaporta S.L."/>
            <person name="Rokhsar D.S."/>
        </authorList>
    </citation>
    <scope>NUCLEOTIDE SEQUENCE [LARGE SCALE GENOMIC DNA]</scope>
    <source>
        <strain evidence="13 14">Grell-BS-1999</strain>
    </source>
</reference>
<feature type="compositionally biased region" description="Basic and acidic residues" evidence="9">
    <location>
        <begin position="1"/>
        <end position="13"/>
    </location>
</feature>
<dbReference type="FunFam" id="3.40.50.300:FF:000079">
    <property type="entry name" value="probable ATP-dependent RNA helicase DDX17"/>
    <property type="match status" value="1"/>
</dbReference>
<evidence type="ECO:0000256" key="9">
    <source>
        <dbReference type="SAM" id="MobiDB-lite"/>
    </source>
</evidence>
<dbReference type="InterPro" id="IPR014014">
    <property type="entry name" value="RNA_helicase_DEAD_Q_motif"/>
</dbReference>
<dbReference type="EC" id="3.6.4.13" evidence="1"/>
<dbReference type="CTD" id="6749450"/>
<dbReference type="Pfam" id="PF00271">
    <property type="entry name" value="Helicase_C"/>
    <property type="match status" value="1"/>
</dbReference>
<dbReference type="eggNOG" id="KOG0331">
    <property type="taxonomic scope" value="Eukaryota"/>
</dbReference>
<dbReference type="GO" id="GO:1990904">
    <property type="term" value="C:ribonucleoprotein complex"/>
    <property type="evidence" value="ECO:0000318"/>
    <property type="project" value="GO_Central"/>
</dbReference>
<dbReference type="PROSITE" id="PS51194">
    <property type="entry name" value="HELICASE_CTER"/>
    <property type="match status" value="1"/>
</dbReference>
<dbReference type="OMA" id="PREDFSN"/>
<evidence type="ECO:0000259" key="12">
    <source>
        <dbReference type="PROSITE" id="PS51195"/>
    </source>
</evidence>
<keyword evidence="5 8" id="KW-0067">ATP-binding</keyword>
<evidence type="ECO:0000256" key="6">
    <source>
        <dbReference type="ARBA" id="ARBA00047984"/>
    </source>
</evidence>
<dbReference type="GeneID" id="6749450"/>
<dbReference type="SMART" id="SM00487">
    <property type="entry name" value="DEXDc"/>
    <property type="match status" value="1"/>
</dbReference>
<dbReference type="InterPro" id="IPR001650">
    <property type="entry name" value="Helicase_C-like"/>
</dbReference>
<dbReference type="InterPro" id="IPR011545">
    <property type="entry name" value="DEAD/DEAH_box_helicase_dom"/>
</dbReference>
<dbReference type="GO" id="GO:0000380">
    <property type="term" value="P:alternative mRNA splicing, via spliceosome"/>
    <property type="evidence" value="ECO:0000318"/>
    <property type="project" value="GO_Central"/>
</dbReference>
<evidence type="ECO:0000256" key="5">
    <source>
        <dbReference type="ARBA" id="ARBA00022840"/>
    </source>
</evidence>
<evidence type="ECO:0000256" key="8">
    <source>
        <dbReference type="RuleBase" id="RU000492"/>
    </source>
</evidence>
<dbReference type="HOGENOM" id="CLU_003041_16_4_1"/>
<evidence type="ECO:0000313" key="14">
    <source>
        <dbReference type="Proteomes" id="UP000009022"/>
    </source>
</evidence>
<dbReference type="InterPro" id="IPR000629">
    <property type="entry name" value="RNA-helicase_DEAD-box_CS"/>
</dbReference>
<proteinExistence type="inferred from homology"/>
<keyword evidence="2 8" id="KW-0547">Nucleotide-binding</keyword>
<dbReference type="PROSITE" id="PS51192">
    <property type="entry name" value="HELICASE_ATP_BIND_1"/>
    <property type="match status" value="1"/>
</dbReference>
<dbReference type="GO" id="GO:0005737">
    <property type="term" value="C:cytoplasm"/>
    <property type="evidence" value="ECO:0000318"/>
    <property type="project" value="GO_Central"/>
</dbReference>
<dbReference type="Proteomes" id="UP000009022">
    <property type="component" value="Unassembled WGS sequence"/>
</dbReference>
<feature type="region of interest" description="Disordered" evidence="9">
    <location>
        <begin position="1"/>
        <end position="32"/>
    </location>
</feature>
<dbReference type="PANTHER" id="PTHR47958">
    <property type="entry name" value="ATP-DEPENDENT RNA HELICASE DBP3"/>
    <property type="match status" value="1"/>
</dbReference>
<evidence type="ECO:0000256" key="4">
    <source>
        <dbReference type="ARBA" id="ARBA00022806"/>
    </source>
</evidence>
<dbReference type="FunFam" id="3.40.50.300:FF:000008">
    <property type="entry name" value="ATP-dependent RNA helicase RhlB"/>
    <property type="match status" value="1"/>
</dbReference>
<dbReference type="InterPro" id="IPR027417">
    <property type="entry name" value="P-loop_NTPase"/>
</dbReference>
<dbReference type="Pfam" id="PF00270">
    <property type="entry name" value="DEAD"/>
    <property type="match status" value="1"/>
</dbReference>
<feature type="domain" description="Helicase ATP-binding" evidence="10">
    <location>
        <begin position="110"/>
        <end position="285"/>
    </location>
</feature>